<protein>
    <submittedName>
        <fullName evidence="3">DUF427 domain-containing protein</fullName>
    </submittedName>
</protein>
<proteinExistence type="predicted"/>
<reference evidence="3" key="1">
    <citation type="submission" date="2024-05" db="EMBL/GenBank/DDBJ databases">
        <authorList>
            <person name="Cai S.Y."/>
            <person name="Jin L.M."/>
            <person name="Li H.R."/>
        </authorList>
    </citation>
    <scope>NUCLEOTIDE SEQUENCE</scope>
    <source>
        <strain evidence="3">A5-74</strain>
    </source>
</reference>
<feature type="domain" description="DUF427" evidence="2">
    <location>
        <begin position="35"/>
        <end position="126"/>
    </location>
</feature>
<dbReference type="InterPro" id="IPR007361">
    <property type="entry name" value="DUF427"/>
</dbReference>
<dbReference type="Gene3D" id="2.170.150.40">
    <property type="entry name" value="Domain of unknown function (DUF427)"/>
    <property type="match status" value="1"/>
</dbReference>
<evidence type="ECO:0000313" key="3">
    <source>
        <dbReference type="EMBL" id="XCG65653.1"/>
    </source>
</evidence>
<accession>A0AAU8DTU6</accession>
<dbReference type="PANTHER" id="PTHR43058">
    <property type="entry name" value="SLR0655 PROTEIN"/>
    <property type="match status" value="1"/>
</dbReference>
<dbReference type="InterPro" id="IPR038694">
    <property type="entry name" value="DUF427_sf"/>
</dbReference>
<evidence type="ECO:0000259" key="2">
    <source>
        <dbReference type="Pfam" id="PF04248"/>
    </source>
</evidence>
<organism evidence="3">
    <name type="scientific">Nakamurella sp. A5-74</name>
    <dbReference type="NCBI Taxonomy" id="3158264"/>
    <lineage>
        <taxon>Bacteria</taxon>
        <taxon>Bacillati</taxon>
        <taxon>Actinomycetota</taxon>
        <taxon>Actinomycetes</taxon>
        <taxon>Nakamurellales</taxon>
        <taxon>Nakamurellaceae</taxon>
        <taxon>Nakamurella</taxon>
    </lineage>
</organism>
<dbReference type="RefSeq" id="WP_353651258.1">
    <property type="nucleotide sequence ID" value="NZ_CP159218.1"/>
</dbReference>
<gene>
    <name evidence="3" type="ORF">ABLG96_10450</name>
</gene>
<dbReference type="EMBL" id="CP159218">
    <property type="protein sequence ID" value="XCG65653.1"/>
    <property type="molecule type" value="Genomic_DNA"/>
</dbReference>
<sequence>MSSATRPQPDPLRPGQESVWDYPRPPALDASGEHVEVFLGGRIIAATDDPIRVLETSHPPTYYLPRAAFLDGSLRPATGSSFCEFKGDASYLDVLAGDTVAPRIAWFYPQPSPGYESLADHIALYPGRVDRCTVDGELVRPQPGEFYGGWITDRIAGPFKGSTGTRFW</sequence>
<dbReference type="AlphaFoldDB" id="A0AAU8DTU6"/>
<dbReference type="PANTHER" id="PTHR43058:SF1">
    <property type="entry name" value="DUF427 DOMAIN-CONTAINING PROTEIN"/>
    <property type="match status" value="1"/>
</dbReference>
<feature type="region of interest" description="Disordered" evidence="1">
    <location>
        <begin position="1"/>
        <end position="25"/>
    </location>
</feature>
<dbReference type="Pfam" id="PF04248">
    <property type="entry name" value="NTP_transf_9"/>
    <property type="match status" value="1"/>
</dbReference>
<evidence type="ECO:0000256" key="1">
    <source>
        <dbReference type="SAM" id="MobiDB-lite"/>
    </source>
</evidence>
<name>A0AAU8DTU6_9ACTN</name>